<gene>
    <name evidence="2" type="ORF">NSED_08505</name>
</gene>
<dbReference type="SUPFAM" id="SSF51735">
    <property type="entry name" value="NAD(P)-binding Rossmann-fold domains"/>
    <property type="match status" value="1"/>
</dbReference>
<dbReference type="EMBL" id="CP003843">
    <property type="protein sequence ID" value="AFS83493.1"/>
    <property type="molecule type" value="Genomic_DNA"/>
</dbReference>
<dbReference type="Gene3D" id="3.40.50.720">
    <property type="entry name" value="NAD(P)-binding Rossmann-like Domain"/>
    <property type="match status" value="1"/>
</dbReference>
<organism evidence="2 3">
    <name type="scientific">Candidatus Nitrosopumilus sediminis</name>
    <dbReference type="NCBI Taxonomy" id="1229909"/>
    <lineage>
        <taxon>Archaea</taxon>
        <taxon>Nitrososphaerota</taxon>
        <taxon>Nitrososphaeria</taxon>
        <taxon>Nitrosopumilales</taxon>
        <taxon>Nitrosopumilaceae</taxon>
        <taxon>Nitrosopumilus</taxon>
    </lineage>
</organism>
<dbReference type="OrthoDB" id="4907at2157"/>
<proteinExistence type="predicted"/>
<feature type="domain" description="NAD-dependent epimerase/dehydratase" evidence="1">
    <location>
        <begin position="3"/>
        <end position="111"/>
    </location>
</feature>
<dbReference type="PATRIC" id="fig|1229909.8.peg.1864"/>
<dbReference type="PANTHER" id="PTHR43245">
    <property type="entry name" value="BIFUNCTIONAL POLYMYXIN RESISTANCE PROTEIN ARNA"/>
    <property type="match status" value="1"/>
</dbReference>
<name>K0BBB2_9ARCH</name>
<dbReference type="Proteomes" id="UP000006100">
    <property type="component" value="Chromosome"/>
</dbReference>
<dbReference type="KEGG" id="nir:NSED_08505"/>
<dbReference type="InterPro" id="IPR050177">
    <property type="entry name" value="Lipid_A_modif_metabolic_enz"/>
</dbReference>
<dbReference type="eggNOG" id="arCOG01369">
    <property type="taxonomic scope" value="Archaea"/>
</dbReference>
<dbReference type="AlphaFoldDB" id="K0BBB2"/>
<keyword evidence="3" id="KW-1185">Reference proteome</keyword>
<sequence>MKILVTGGAGFIGRHLVEFLLQKHTVLIYDNLSTSSKSDADILEKKGAEFLQGDILDAESLCEFSKGVDCMIHLAAISDVNESVKDPETAKNVNVDGTANVLSCCVANKIKK</sequence>
<dbReference type="PANTHER" id="PTHR43245:SF13">
    <property type="entry name" value="UDP-D-APIOSE_UDP-D-XYLOSE SYNTHASE 2"/>
    <property type="match status" value="1"/>
</dbReference>
<evidence type="ECO:0000313" key="3">
    <source>
        <dbReference type="Proteomes" id="UP000006100"/>
    </source>
</evidence>
<dbReference type="InterPro" id="IPR036291">
    <property type="entry name" value="NAD(P)-bd_dom_sf"/>
</dbReference>
<protein>
    <submittedName>
        <fullName evidence="2">NAD-dependent epimerase/dehydratase</fullName>
    </submittedName>
</protein>
<dbReference type="Pfam" id="PF01370">
    <property type="entry name" value="Epimerase"/>
    <property type="match status" value="1"/>
</dbReference>
<dbReference type="InterPro" id="IPR001509">
    <property type="entry name" value="Epimerase_deHydtase"/>
</dbReference>
<reference evidence="2 3" key="1">
    <citation type="journal article" date="2012" name="J. Bacteriol.">
        <title>Draft Genome Sequence of an Ammonia-Oxidizing Archaeon, "Candidatus Nitrosopumilus sediminis" AR2, from Svalbard in the Arctic Circle.</title>
        <authorList>
            <person name="Park S.J."/>
            <person name="Kim J.G."/>
            <person name="Jung M.Y."/>
            <person name="Kim S.J."/>
            <person name="Cha I.T."/>
            <person name="Ghai R."/>
            <person name="Martin-Cuadrado A.B."/>
            <person name="Rodriguez-Valera F."/>
            <person name="Rhee S.K."/>
        </authorList>
    </citation>
    <scope>NUCLEOTIDE SEQUENCE [LARGE SCALE GENOMIC DNA]</scope>
    <source>
        <strain evidence="2 3">AR2</strain>
    </source>
</reference>
<evidence type="ECO:0000259" key="1">
    <source>
        <dbReference type="Pfam" id="PF01370"/>
    </source>
</evidence>
<evidence type="ECO:0000313" key="2">
    <source>
        <dbReference type="EMBL" id="AFS83493.1"/>
    </source>
</evidence>
<accession>K0BBB2</accession>
<dbReference type="HOGENOM" id="CLU_007383_1_8_2"/>
<dbReference type="STRING" id="1229909.NSED_08505"/>